<dbReference type="AlphaFoldDB" id="A0A9P3GQA3"/>
<evidence type="ECO:0000313" key="1">
    <source>
        <dbReference type="EMBL" id="GJE97504.1"/>
    </source>
</evidence>
<accession>A0A9P3GQA3</accession>
<reference evidence="1 2" key="1">
    <citation type="submission" date="2021-08" db="EMBL/GenBank/DDBJ databases">
        <title>Draft Genome Sequence of Phanerochaete sordida strain YK-624.</title>
        <authorList>
            <person name="Mori T."/>
            <person name="Dohra H."/>
            <person name="Suzuki T."/>
            <person name="Kawagishi H."/>
            <person name="Hirai H."/>
        </authorList>
    </citation>
    <scope>NUCLEOTIDE SEQUENCE [LARGE SCALE GENOMIC DNA]</scope>
    <source>
        <strain evidence="1 2">YK-624</strain>
    </source>
</reference>
<name>A0A9P3GQA3_9APHY</name>
<comment type="caution">
    <text evidence="1">The sequence shown here is derived from an EMBL/GenBank/DDBJ whole genome shotgun (WGS) entry which is preliminary data.</text>
</comment>
<dbReference type="EMBL" id="BPQB01000072">
    <property type="protein sequence ID" value="GJE97504.1"/>
    <property type="molecule type" value="Genomic_DNA"/>
</dbReference>
<sequence length="120" mass="13430">MNQLYRYVSYSDDWAMLALIFAQLKGSGEFVHAFWPLGPSRSGHRGLFLGGERRLALRRCRPFLGSNVDWGAARPIARIVTVAYGRVAREGRSQNPRRVVECGLQAAALGPRSTVVRTRE</sequence>
<evidence type="ECO:0000313" key="2">
    <source>
        <dbReference type="Proteomes" id="UP000703269"/>
    </source>
</evidence>
<proteinExistence type="predicted"/>
<organism evidence="1 2">
    <name type="scientific">Phanerochaete sordida</name>
    <dbReference type="NCBI Taxonomy" id="48140"/>
    <lineage>
        <taxon>Eukaryota</taxon>
        <taxon>Fungi</taxon>
        <taxon>Dikarya</taxon>
        <taxon>Basidiomycota</taxon>
        <taxon>Agaricomycotina</taxon>
        <taxon>Agaricomycetes</taxon>
        <taxon>Polyporales</taxon>
        <taxon>Phanerochaetaceae</taxon>
        <taxon>Phanerochaete</taxon>
    </lineage>
</organism>
<keyword evidence="2" id="KW-1185">Reference proteome</keyword>
<dbReference type="Proteomes" id="UP000703269">
    <property type="component" value="Unassembled WGS sequence"/>
</dbReference>
<gene>
    <name evidence="1" type="ORF">PsYK624_137250</name>
</gene>
<protein>
    <submittedName>
        <fullName evidence="1">Uncharacterized protein</fullName>
    </submittedName>
</protein>